<keyword evidence="1" id="KW-0479">Metal-binding</keyword>
<dbReference type="GO" id="GO:0008270">
    <property type="term" value="F:zinc ion binding"/>
    <property type="evidence" value="ECO:0007669"/>
    <property type="project" value="UniProtKB-KW"/>
</dbReference>
<evidence type="ECO:0000256" key="1">
    <source>
        <dbReference type="ARBA" id="ARBA00022723"/>
    </source>
</evidence>
<dbReference type="PANTHER" id="PTHR31973">
    <property type="entry name" value="POLYPROTEIN, PUTATIVE-RELATED"/>
    <property type="match status" value="1"/>
</dbReference>
<dbReference type="Pfam" id="PF04434">
    <property type="entry name" value="SWIM"/>
    <property type="match status" value="1"/>
</dbReference>
<dbReference type="AlphaFoldDB" id="A0A9D4W8F9"/>
<dbReference type="Pfam" id="PF10551">
    <property type="entry name" value="MULE"/>
    <property type="match status" value="1"/>
</dbReference>
<dbReference type="InterPro" id="IPR018289">
    <property type="entry name" value="MULE_transposase_dom"/>
</dbReference>
<dbReference type="Gramene" id="Psat06G0375500-T1">
    <property type="protein sequence ID" value="KAI5398069.1"/>
    <property type="gene ID" value="KIW84_063755"/>
</dbReference>
<comment type="caution">
    <text evidence="6">The sequence shown here is derived from an EMBL/GenBank/DDBJ whole genome shotgun (WGS) entry which is preliminary data.</text>
</comment>
<reference evidence="6 7" key="1">
    <citation type="journal article" date="2022" name="Nat. Genet.">
        <title>Improved pea reference genome and pan-genome highlight genomic features and evolutionary characteristics.</title>
        <authorList>
            <person name="Yang T."/>
            <person name="Liu R."/>
            <person name="Luo Y."/>
            <person name="Hu S."/>
            <person name="Wang D."/>
            <person name="Wang C."/>
            <person name="Pandey M.K."/>
            <person name="Ge S."/>
            <person name="Xu Q."/>
            <person name="Li N."/>
            <person name="Li G."/>
            <person name="Huang Y."/>
            <person name="Saxena R.K."/>
            <person name="Ji Y."/>
            <person name="Li M."/>
            <person name="Yan X."/>
            <person name="He Y."/>
            <person name="Liu Y."/>
            <person name="Wang X."/>
            <person name="Xiang C."/>
            <person name="Varshney R.K."/>
            <person name="Ding H."/>
            <person name="Gao S."/>
            <person name="Zong X."/>
        </authorList>
    </citation>
    <scope>NUCLEOTIDE SEQUENCE [LARGE SCALE GENOMIC DNA]</scope>
    <source>
        <strain evidence="6 7">cv. Zhongwan 6</strain>
    </source>
</reference>
<evidence type="ECO:0000259" key="5">
    <source>
        <dbReference type="PROSITE" id="PS50966"/>
    </source>
</evidence>
<organism evidence="6 7">
    <name type="scientific">Pisum sativum</name>
    <name type="common">Garden pea</name>
    <name type="synonym">Lathyrus oleraceus</name>
    <dbReference type="NCBI Taxonomy" id="3888"/>
    <lineage>
        <taxon>Eukaryota</taxon>
        <taxon>Viridiplantae</taxon>
        <taxon>Streptophyta</taxon>
        <taxon>Embryophyta</taxon>
        <taxon>Tracheophyta</taxon>
        <taxon>Spermatophyta</taxon>
        <taxon>Magnoliopsida</taxon>
        <taxon>eudicotyledons</taxon>
        <taxon>Gunneridae</taxon>
        <taxon>Pentapetalae</taxon>
        <taxon>rosids</taxon>
        <taxon>fabids</taxon>
        <taxon>Fabales</taxon>
        <taxon>Fabaceae</taxon>
        <taxon>Papilionoideae</taxon>
        <taxon>50 kb inversion clade</taxon>
        <taxon>NPAAA clade</taxon>
        <taxon>Hologalegina</taxon>
        <taxon>IRL clade</taxon>
        <taxon>Fabeae</taxon>
        <taxon>Lathyrus</taxon>
    </lineage>
</organism>
<proteinExistence type="predicted"/>
<evidence type="ECO:0000256" key="4">
    <source>
        <dbReference type="PROSITE-ProRule" id="PRU00325"/>
    </source>
</evidence>
<evidence type="ECO:0000256" key="3">
    <source>
        <dbReference type="ARBA" id="ARBA00022833"/>
    </source>
</evidence>
<keyword evidence="7" id="KW-1185">Reference proteome</keyword>
<dbReference type="InterPro" id="IPR007527">
    <property type="entry name" value="Znf_SWIM"/>
</dbReference>
<protein>
    <recommendedName>
        <fullName evidence="5">SWIM-type domain-containing protein</fullName>
    </recommendedName>
</protein>
<keyword evidence="3" id="KW-0862">Zinc</keyword>
<dbReference type="SMART" id="SM00575">
    <property type="entry name" value="ZnF_PMZ"/>
    <property type="match status" value="1"/>
</dbReference>
<feature type="domain" description="SWIM-type" evidence="5">
    <location>
        <begin position="301"/>
        <end position="333"/>
    </location>
</feature>
<name>A0A9D4W8F9_PEA</name>
<dbReference type="InterPro" id="IPR006564">
    <property type="entry name" value="Znf_PMZ"/>
</dbReference>
<dbReference type="PANTHER" id="PTHR31973:SF195">
    <property type="entry name" value="MUDR FAMILY TRANSPOSASE"/>
    <property type="match status" value="1"/>
</dbReference>
<dbReference type="PROSITE" id="PS50966">
    <property type="entry name" value="ZF_SWIM"/>
    <property type="match status" value="1"/>
</dbReference>
<evidence type="ECO:0000256" key="2">
    <source>
        <dbReference type="ARBA" id="ARBA00022771"/>
    </source>
</evidence>
<accession>A0A9D4W8F9</accession>
<evidence type="ECO:0000313" key="6">
    <source>
        <dbReference type="EMBL" id="KAI5398069.1"/>
    </source>
</evidence>
<gene>
    <name evidence="6" type="ORF">KIW84_063755</name>
</gene>
<keyword evidence="2 4" id="KW-0863">Zinc-finger</keyword>
<evidence type="ECO:0000313" key="7">
    <source>
        <dbReference type="Proteomes" id="UP001058974"/>
    </source>
</evidence>
<dbReference type="Proteomes" id="UP001058974">
    <property type="component" value="Chromosome 6"/>
</dbReference>
<sequence>MVAARMISSDGVKICDIVSKIRSNFFVGITMSRVWKAKQIAKALIEDDAVKQYNLMWRYSAKLKIVNYGNTCKINLTRVGPTIQLRLNNFYFCLDGLKKDFTTSCRSFIGVDGCHLKTKFRGTLLITVGRDPNDQYYPIAFGVYETETKESCRWFLTLLLEDIGQEKGWVFISDQQKGLIPVFEELFERVEHRICLRHLYANFKKKFGGWKQINDLMMVVAKATYIQDWDAKMKELKELIVKAWEWLNANLRERVDRWNHRIMPRPRFRLGKEVEHAGNWIPNWSGDTLWQVEHTHIRNSFIVDTSKKTCTCNFWELVDIPCRHVFVALGFRNQSPEDFVDDYYSKDTYEKCYGYNVSPINGQDMCPEVDMEEMLPPSYKRGLERPKKMRTLIR</sequence>
<dbReference type="EMBL" id="JAMSHJ010000006">
    <property type="protein sequence ID" value="KAI5398069.1"/>
    <property type="molecule type" value="Genomic_DNA"/>
</dbReference>